<dbReference type="Pfam" id="PF13561">
    <property type="entry name" value="adh_short_C2"/>
    <property type="match status" value="1"/>
</dbReference>
<evidence type="ECO:0000256" key="1">
    <source>
        <dbReference type="ARBA" id="ARBA00006484"/>
    </source>
</evidence>
<dbReference type="InterPro" id="IPR002347">
    <property type="entry name" value="SDR_fam"/>
</dbReference>
<dbReference type="Gene3D" id="3.40.50.720">
    <property type="entry name" value="NAD(P)-binding Rossmann-like Domain"/>
    <property type="match status" value="1"/>
</dbReference>
<protein>
    <submittedName>
        <fullName evidence="4">Coniferyl-alcohol dehydrogenase</fullName>
        <ecNumber evidence="4">1.1.1.194</ecNumber>
    </submittedName>
</protein>
<feature type="signal peptide" evidence="3">
    <location>
        <begin position="1"/>
        <end position="21"/>
    </location>
</feature>
<comment type="caution">
    <text evidence="4">The sequence shown here is derived from an EMBL/GenBank/DDBJ whole genome shotgun (WGS) entry which is preliminary data.</text>
</comment>
<dbReference type="PRINTS" id="PR00081">
    <property type="entry name" value="GDHRDH"/>
</dbReference>
<dbReference type="GO" id="GO:0050268">
    <property type="term" value="F:coniferyl-alcohol dehydrogenase activity"/>
    <property type="evidence" value="ECO:0007669"/>
    <property type="project" value="UniProtKB-EC"/>
</dbReference>
<dbReference type="Proteomes" id="UP000609874">
    <property type="component" value="Unassembled WGS sequence"/>
</dbReference>
<evidence type="ECO:0000313" key="5">
    <source>
        <dbReference type="Proteomes" id="UP000609874"/>
    </source>
</evidence>
<accession>A0ABR8UVD7</accession>
<organism evidence="4 5">
    <name type="scientific">Arthrobacter gallicola</name>
    <dbReference type="NCBI Taxonomy" id="2762225"/>
    <lineage>
        <taxon>Bacteria</taxon>
        <taxon>Bacillati</taxon>
        <taxon>Actinomycetota</taxon>
        <taxon>Actinomycetes</taxon>
        <taxon>Micrococcales</taxon>
        <taxon>Micrococcaceae</taxon>
        <taxon>Arthrobacter</taxon>
    </lineage>
</organism>
<feature type="chain" id="PRO_5046462396" evidence="3">
    <location>
        <begin position="22"/>
        <end position="260"/>
    </location>
</feature>
<keyword evidence="3" id="KW-0732">Signal</keyword>
<dbReference type="InterPro" id="IPR051122">
    <property type="entry name" value="SDR_DHRS6-like"/>
</dbReference>
<proteinExistence type="inferred from homology"/>
<dbReference type="NCBIfam" id="NF009092">
    <property type="entry name" value="PRK12428.1"/>
    <property type="match status" value="1"/>
</dbReference>
<comment type="similarity">
    <text evidence="1">Belongs to the short-chain dehydrogenases/reductases (SDR) family.</text>
</comment>
<dbReference type="EMBL" id="JACSQD010000007">
    <property type="protein sequence ID" value="MBD7996479.1"/>
    <property type="molecule type" value="Genomic_DNA"/>
</dbReference>
<reference evidence="4 5" key="1">
    <citation type="submission" date="2020-08" db="EMBL/GenBank/DDBJ databases">
        <title>A Genomic Blueprint of the Chicken Gut Microbiome.</title>
        <authorList>
            <person name="Gilroy R."/>
            <person name="Ravi A."/>
            <person name="Getino M."/>
            <person name="Pursley I."/>
            <person name="Horton D.L."/>
            <person name="Alikhan N.-F."/>
            <person name="Baker D."/>
            <person name="Gharbi K."/>
            <person name="Hall N."/>
            <person name="Watson M."/>
            <person name="Adriaenssens E.M."/>
            <person name="Foster-Nyarko E."/>
            <person name="Jarju S."/>
            <person name="Secka A."/>
            <person name="Antonio M."/>
            <person name="Oren A."/>
            <person name="Chaudhuri R."/>
            <person name="La Ragione R.M."/>
            <person name="Hildebrand F."/>
            <person name="Pallen M.J."/>
        </authorList>
    </citation>
    <scope>NUCLEOTIDE SEQUENCE [LARGE SCALE GENOMIC DNA]</scope>
    <source>
        <strain evidence="4 5">Sa2CUA1</strain>
    </source>
</reference>
<evidence type="ECO:0000256" key="3">
    <source>
        <dbReference type="SAM" id="SignalP"/>
    </source>
</evidence>
<dbReference type="PANTHER" id="PTHR43477">
    <property type="entry name" value="DIHYDROANTICAPSIN 7-DEHYDROGENASE"/>
    <property type="match status" value="1"/>
</dbReference>
<keyword evidence="5" id="KW-1185">Reference proteome</keyword>
<dbReference type="EC" id="1.1.1.194" evidence="4"/>
<dbReference type="Pfam" id="PF00106">
    <property type="entry name" value="adh_short"/>
    <property type="match status" value="1"/>
</dbReference>
<dbReference type="PANTHER" id="PTHR43477:SF1">
    <property type="entry name" value="DIHYDROANTICAPSIN 7-DEHYDROGENASE"/>
    <property type="match status" value="1"/>
</dbReference>
<dbReference type="InterPro" id="IPR036291">
    <property type="entry name" value="NAD(P)-bd_dom_sf"/>
</dbReference>
<keyword evidence="2 4" id="KW-0560">Oxidoreductase</keyword>
<name>A0ABR8UVD7_9MICC</name>
<gene>
    <name evidence="4" type="ORF">H9639_14355</name>
</gene>
<sequence>MFAGQRIVVTGAASGIGAATAAAFTAAGAEVIGIDRNPAEDFSGEFIQADLSSPQGVADAAAQVSGTIHGLANIAGVPGTAPFELVLAVNVFGLRELTKALLPRIADGGFVTNLASSVAAGWAERRSQLFAFVSAADWDGALAGVHQDAEVTGNSYRFSKEAVRLLTELQASENLGRVRVNSVSPGPVETPILADFKKDHGVDKVEGAVTLLGRAASARDIANVIMFLASPQAGWVNGTDIRVDGGLAAHRGSAQLQPAG</sequence>
<evidence type="ECO:0000256" key="2">
    <source>
        <dbReference type="ARBA" id="ARBA00023002"/>
    </source>
</evidence>
<evidence type="ECO:0000313" key="4">
    <source>
        <dbReference type="EMBL" id="MBD7996479.1"/>
    </source>
</evidence>
<dbReference type="SUPFAM" id="SSF51735">
    <property type="entry name" value="NAD(P)-binding Rossmann-fold domains"/>
    <property type="match status" value="1"/>
</dbReference>